<keyword evidence="4 6" id="KW-0472">Membrane</keyword>
<dbReference type="PANTHER" id="PTHR33507:SF4">
    <property type="entry name" value="NODULATION COMPETITIVENESS PROTEIN NFED"/>
    <property type="match status" value="1"/>
</dbReference>
<feature type="transmembrane region" description="Helical" evidence="6">
    <location>
        <begin position="54"/>
        <end position="75"/>
    </location>
</feature>
<dbReference type="InterPro" id="IPR002810">
    <property type="entry name" value="NfeD-like_C"/>
</dbReference>
<protein>
    <recommendedName>
        <fullName evidence="7">NfeD-like C-terminal domain-containing protein</fullName>
    </recommendedName>
</protein>
<organism evidence="8 9">
    <name type="scientific">Anatilimnocola aggregata</name>
    <dbReference type="NCBI Taxonomy" id="2528021"/>
    <lineage>
        <taxon>Bacteria</taxon>
        <taxon>Pseudomonadati</taxon>
        <taxon>Planctomycetota</taxon>
        <taxon>Planctomycetia</taxon>
        <taxon>Pirellulales</taxon>
        <taxon>Pirellulaceae</taxon>
        <taxon>Anatilimnocola</taxon>
    </lineage>
</organism>
<dbReference type="EMBL" id="CP036274">
    <property type="protein sequence ID" value="QDU26451.1"/>
    <property type="molecule type" value="Genomic_DNA"/>
</dbReference>
<accession>A0A517Y8C4</accession>
<dbReference type="OrthoDB" id="283587at2"/>
<proteinExistence type="predicted"/>
<keyword evidence="9" id="KW-1185">Reference proteome</keyword>
<evidence type="ECO:0000259" key="7">
    <source>
        <dbReference type="Pfam" id="PF01957"/>
    </source>
</evidence>
<feature type="transmembrane region" description="Helical" evidence="6">
    <location>
        <begin position="6"/>
        <end position="23"/>
    </location>
</feature>
<dbReference type="RefSeq" id="WP_145087033.1">
    <property type="nucleotide sequence ID" value="NZ_CP036274.1"/>
</dbReference>
<evidence type="ECO:0000256" key="3">
    <source>
        <dbReference type="ARBA" id="ARBA00022989"/>
    </source>
</evidence>
<dbReference type="KEGG" id="aagg:ETAA8_15290"/>
<dbReference type="InterPro" id="IPR052165">
    <property type="entry name" value="Membrane_assoc_protease"/>
</dbReference>
<gene>
    <name evidence="8" type="ORF">ETAA8_15290</name>
</gene>
<evidence type="ECO:0000256" key="1">
    <source>
        <dbReference type="ARBA" id="ARBA00004141"/>
    </source>
</evidence>
<dbReference type="Pfam" id="PF01957">
    <property type="entry name" value="NfeD"/>
    <property type="match status" value="1"/>
</dbReference>
<sequence>MDYFIWALILLALGLFFLVLEFFVPSGGMLGLLCGLSLIGSVVLGFMSGSNTGAVFLLGIMVLVPGVLFAAVHYWPETAIGKLILIPRPSHADEVLPETVAYRGLQALVGKRGVAKSLMLPGGIVHVEGHNYDAISEGASIEAGQPIIVVQISTQRLIVRVDDRPFEPAQLVQTSPADAPLPADIEDPFAEEGTKG</sequence>
<feature type="transmembrane region" description="Helical" evidence="6">
    <location>
        <begin position="30"/>
        <end position="48"/>
    </location>
</feature>
<dbReference type="AlphaFoldDB" id="A0A517Y8C4"/>
<name>A0A517Y8C4_9BACT</name>
<reference evidence="8 9" key="1">
    <citation type="submission" date="2019-02" db="EMBL/GenBank/DDBJ databases">
        <title>Deep-cultivation of Planctomycetes and their phenomic and genomic characterization uncovers novel biology.</title>
        <authorList>
            <person name="Wiegand S."/>
            <person name="Jogler M."/>
            <person name="Boedeker C."/>
            <person name="Pinto D."/>
            <person name="Vollmers J."/>
            <person name="Rivas-Marin E."/>
            <person name="Kohn T."/>
            <person name="Peeters S.H."/>
            <person name="Heuer A."/>
            <person name="Rast P."/>
            <person name="Oberbeckmann S."/>
            <person name="Bunk B."/>
            <person name="Jeske O."/>
            <person name="Meyerdierks A."/>
            <person name="Storesund J.E."/>
            <person name="Kallscheuer N."/>
            <person name="Luecker S."/>
            <person name="Lage O.M."/>
            <person name="Pohl T."/>
            <person name="Merkel B.J."/>
            <person name="Hornburger P."/>
            <person name="Mueller R.-W."/>
            <person name="Bruemmer F."/>
            <person name="Labrenz M."/>
            <person name="Spormann A.M."/>
            <person name="Op den Camp H."/>
            <person name="Overmann J."/>
            <person name="Amann R."/>
            <person name="Jetten M.S.M."/>
            <person name="Mascher T."/>
            <person name="Medema M.H."/>
            <person name="Devos D.P."/>
            <person name="Kaster A.-K."/>
            <person name="Ovreas L."/>
            <person name="Rohde M."/>
            <person name="Galperin M.Y."/>
            <person name="Jogler C."/>
        </authorList>
    </citation>
    <scope>NUCLEOTIDE SEQUENCE [LARGE SCALE GENOMIC DNA]</scope>
    <source>
        <strain evidence="8 9">ETA_A8</strain>
    </source>
</reference>
<evidence type="ECO:0000256" key="4">
    <source>
        <dbReference type="ARBA" id="ARBA00023136"/>
    </source>
</evidence>
<feature type="domain" description="NfeD-like C-terminal" evidence="7">
    <location>
        <begin position="106"/>
        <end position="160"/>
    </location>
</feature>
<feature type="region of interest" description="Disordered" evidence="5">
    <location>
        <begin position="172"/>
        <end position="196"/>
    </location>
</feature>
<dbReference type="GO" id="GO:0016020">
    <property type="term" value="C:membrane"/>
    <property type="evidence" value="ECO:0007669"/>
    <property type="project" value="UniProtKB-SubCell"/>
</dbReference>
<evidence type="ECO:0000313" key="8">
    <source>
        <dbReference type="EMBL" id="QDU26451.1"/>
    </source>
</evidence>
<dbReference type="Proteomes" id="UP000315017">
    <property type="component" value="Chromosome"/>
</dbReference>
<keyword evidence="2 6" id="KW-0812">Transmembrane</keyword>
<evidence type="ECO:0000256" key="6">
    <source>
        <dbReference type="SAM" id="Phobius"/>
    </source>
</evidence>
<dbReference type="PANTHER" id="PTHR33507">
    <property type="entry name" value="INNER MEMBRANE PROTEIN YBBJ"/>
    <property type="match status" value="1"/>
</dbReference>
<dbReference type="SUPFAM" id="SSF141322">
    <property type="entry name" value="NfeD domain-like"/>
    <property type="match status" value="1"/>
</dbReference>
<comment type="subcellular location">
    <subcellularLocation>
        <location evidence="1">Membrane</location>
        <topology evidence="1">Multi-pass membrane protein</topology>
    </subcellularLocation>
</comment>
<evidence type="ECO:0000313" key="9">
    <source>
        <dbReference type="Proteomes" id="UP000315017"/>
    </source>
</evidence>
<evidence type="ECO:0000256" key="2">
    <source>
        <dbReference type="ARBA" id="ARBA00022692"/>
    </source>
</evidence>
<evidence type="ECO:0000256" key="5">
    <source>
        <dbReference type="SAM" id="MobiDB-lite"/>
    </source>
</evidence>
<dbReference type="Gene3D" id="2.40.50.140">
    <property type="entry name" value="Nucleic acid-binding proteins"/>
    <property type="match status" value="1"/>
</dbReference>
<dbReference type="InterPro" id="IPR012340">
    <property type="entry name" value="NA-bd_OB-fold"/>
</dbReference>
<keyword evidence="3 6" id="KW-1133">Transmembrane helix</keyword>